<protein>
    <submittedName>
        <fullName evidence="2">Uncharacterized protein</fullName>
    </submittedName>
</protein>
<comment type="caution">
    <text evidence="2">The sequence shown here is derived from an EMBL/GenBank/DDBJ whole genome shotgun (WGS) entry which is preliminary data.</text>
</comment>
<proteinExistence type="predicted"/>
<name>A0A3L8Q2U5_CHLGU</name>
<sequence>MLSAARDLLEPRPGEEPRNRSRHDCNPVGTGVGGASGAGPEGAGLKGEGLKGAVLKGEGL</sequence>
<evidence type="ECO:0000256" key="1">
    <source>
        <dbReference type="SAM" id="MobiDB-lite"/>
    </source>
</evidence>
<feature type="region of interest" description="Disordered" evidence="1">
    <location>
        <begin position="1"/>
        <end position="60"/>
    </location>
</feature>
<evidence type="ECO:0000313" key="3">
    <source>
        <dbReference type="Proteomes" id="UP000276834"/>
    </source>
</evidence>
<dbReference type="AlphaFoldDB" id="A0A3L8Q2U5"/>
<reference evidence="2 3" key="1">
    <citation type="journal article" date="2018" name="Proc. R. Soc. B">
        <title>A non-coding region near Follistatin controls head colour polymorphism in the Gouldian finch.</title>
        <authorList>
            <person name="Toomey M.B."/>
            <person name="Marques C.I."/>
            <person name="Andrade P."/>
            <person name="Araujo P.M."/>
            <person name="Sabatino S."/>
            <person name="Gazda M.A."/>
            <person name="Afonso S."/>
            <person name="Lopes R.J."/>
            <person name="Corbo J.C."/>
            <person name="Carneiro M."/>
        </authorList>
    </citation>
    <scope>NUCLEOTIDE SEQUENCE [LARGE SCALE GENOMIC DNA]</scope>
    <source>
        <strain evidence="2">Red01</strain>
        <tissue evidence="2">Muscle</tissue>
    </source>
</reference>
<keyword evidence="3" id="KW-1185">Reference proteome</keyword>
<evidence type="ECO:0000313" key="2">
    <source>
        <dbReference type="EMBL" id="RLV61824.1"/>
    </source>
</evidence>
<dbReference type="EMBL" id="QUSF01016614">
    <property type="protein sequence ID" value="RLV61824.1"/>
    <property type="molecule type" value="Genomic_DNA"/>
</dbReference>
<organism evidence="2 3">
    <name type="scientific">Chloebia gouldiae</name>
    <name type="common">Gouldian finch</name>
    <name type="synonym">Erythrura gouldiae</name>
    <dbReference type="NCBI Taxonomy" id="44316"/>
    <lineage>
        <taxon>Eukaryota</taxon>
        <taxon>Metazoa</taxon>
        <taxon>Chordata</taxon>
        <taxon>Craniata</taxon>
        <taxon>Vertebrata</taxon>
        <taxon>Euteleostomi</taxon>
        <taxon>Archelosauria</taxon>
        <taxon>Archosauria</taxon>
        <taxon>Dinosauria</taxon>
        <taxon>Saurischia</taxon>
        <taxon>Theropoda</taxon>
        <taxon>Coelurosauria</taxon>
        <taxon>Aves</taxon>
        <taxon>Neognathae</taxon>
        <taxon>Neoaves</taxon>
        <taxon>Telluraves</taxon>
        <taxon>Australaves</taxon>
        <taxon>Passeriformes</taxon>
        <taxon>Passeroidea</taxon>
        <taxon>Passeridae</taxon>
        <taxon>Chloebia</taxon>
    </lineage>
</organism>
<accession>A0A3L8Q2U5</accession>
<dbReference type="Proteomes" id="UP000276834">
    <property type="component" value="Unassembled WGS sequence"/>
</dbReference>
<feature type="compositionally biased region" description="Low complexity" evidence="1">
    <location>
        <begin position="51"/>
        <end position="60"/>
    </location>
</feature>
<feature type="compositionally biased region" description="Gly residues" evidence="1">
    <location>
        <begin position="30"/>
        <end position="47"/>
    </location>
</feature>
<gene>
    <name evidence="2" type="ORF">DV515_00019999</name>
</gene>
<feature type="compositionally biased region" description="Basic and acidic residues" evidence="1">
    <location>
        <begin position="7"/>
        <end position="25"/>
    </location>
</feature>